<sequence>MASTASFYGTNHGFQLGYNSGTIGPITIENHLPPGKFSEMCYELFADSRSWKERPETPPPPSSTVPFRRDPDFVDRGTLLDRILEKGSASPSRIALVGLGGVGKSQLVIEYSYQVRDRSPDTWVFWVHTSNAARFEQSYREIADRVKIPGRKDPKTNIFNLVSEWLHNEGKGKWMLILDSIDDDRFLHEIPLSSRDESDSRIPAQPLFNYLPLNAHGSIIITTRSRGVAAKMVEDGDIIAVESMDQIHAQTLFEKKLGKQENQEDIIELIAALEFMPLAIVQAAAYIKQRAPRSSVKQYLTEFQKNDYRKMSLLDYKGGQLRRDQEAKNSIILTWQISFNHLRQERPTAADLLSLMSFFDGHGIAEFLLYDRNQKGTNHDSMENETSDKDEISAVDSDVNDQFEEDIVTLRNFSFISVNMDGASFGMHGLVQLAMQKWLETNGQHEQWKQQFIQNLSKEFPKPEYRNWEKCELIFPHAQSAVAQLPHTDNLLEEWALLLNNAALFALSKGNIIEAEKMAVNVMKATKEKLGSEHESTLSSTNMKYKEAEAMNRQALAGFEKVLGVDHPDTLTSRSILGFGLYMQEKYEEAEAMHRQALAGYNKVLGVDHPNTQTSIGNLGLVLDRQGKYEEAEVMHRQALAGFEKVLGVDHPNTLTSMDNLSLVLERQGKYKEAEAMHRQALAGYNKVLGADHPDTLASLSSLGTVLERQGKYEEAEEMNQQALATREKVLGVDHPNTLASMDNLSLVLERQGKYEEAEVMYQRVLAGYKKVLGADHPNTLASLSNLGMVLYRQGKYKEAEAMHRQALEVREKVLGVDHPNTLTSMSNLSLVLDGQGKYGRLSQCIDRRWQGMRKC</sequence>
<comment type="caution">
    <text evidence="3">The sequence shown here is derived from an EMBL/GenBank/DDBJ whole genome shotgun (WGS) entry which is preliminary data.</text>
</comment>
<dbReference type="Gene3D" id="1.25.40.10">
    <property type="entry name" value="Tetratricopeptide repeat domain"/>
    <property type="match status" value="2"/>
</dbReference>
<dbReference type="PANTHER" id="PTHR46082">
    <property type="entry name" value="ATP/GTP-BINDING PROTEIN-RELATED"/>
    <property type="match status" value="1"/>
</dbReference>
<reference evidence="3" key="1">
    <citation type="journal article" date="2014" name="PLoS Genet.">
        <title>Signature Gene Expression Reveals Novel Clues to the Molecular Mechanisms of Dimorphic Transition in Penicillium marneffei.</title>
        <authorList>
            <person name="Yang E."/>
            <person name="Wang G."/>
            <person name="Cai J."/>
            <person name="Woo P.C."/>
            <person name="Lau S.K."/>
            <person name="Yuen K.-Y."/>
            <person name="Chow W.-N."/>
            <person name="Lin X."/>
        </authorList>
    </citation>
    <scope>NUCLEOTIDE SEQUENCE [LARGE SCALE GENOMIC DNA]</scope>
    <source>
        <strain evidence="3">PM1</strain>
    </source>
</reference>
<proteinExistence type="predicted"/>
<dbReference type="Pfam" id="PF13424">
    <property type="entry name" value="TPR_12"/>
    <property type="match status" value="3"/>
</dbReference>
<keyword evidence="1" id="KW-0802">TPR repeat</keyword>
<dbReference type="Gene3D" id="3.40.50.300">
    <property type="entry name" value="P-loop containing nucleotide triphosphate hydrolases"/>
    <property type="match status" value="1"/>
</dbReference>
<name>A0A093XJ63_TALMA</name>
<evidence type="ECO:0000313" key="3">
    <source>
        <dbReference type="EMBL" id="KFX45273.1"/>
    </source>
</evidence>
<dbReference type="SUPFAM" id="SSF48452">
    <property type="entry name" value="TPR-like"/>
    <property type="match status" value="2"/>
</dbReference>
<dbReference type="HOGENOM" id="CLU_000288_125_8_1"/>
<dbReference type="InterPro" id="IPR027417">
    <property type="entry name" value="P-loop_NTPase"/>
</dbReference>
<accession>A0A093XJ63</accession>
<evidence type="ECO:0000259" key="2">
    <source>
        <dbReference type="Pfam" id="PF25000"/>
    </source>
</evidence>
<dbReference type="NCBIfam" id="NF040586">
    <property type="entry name" value="FxSxx_TPR"/>
    <property type="match status" value="1"/>
</dbReference>
<dbReference type="EMBL" id="JPOX01000024">
    <property type="protein sequence ID" value="KFX45273.1"/>
    <property type="molecule type" value="Genomic_DNA"/>
</dbReference>
<gene>
    <name evidence="3" type="ORF">GQ26_0241150</name>
</gene>
<dbReference type="InterPro" id="IPR056681">
    <property type="entry name" value="DUF7779"/>
</dbReference>
<dbReference type="SUPFAM" id="SSF52540">
    <property type="entry name" value="P-loop containing nucleoside triphosphate hydrolases"/>
    <property type="match status" value="1"/>
</dbReference>
<feature type="domain" description="DUF7779" evidence="2">
    <location>
        <begin position="343"/>
        <end position="440"/>
    </location>
</feature>
<feature type="repeat" description="TPR" evidence="1">
    <location>
        <begin position="781"/>
        <end position="814"/>
    </location>
</feature>
<dbReference type="PRINTS" id="PR00381">
    <property type="entry name" value="KINESINLIGHT"/>
</dbReference>
<dbReference type="PANTHER" id="PTHR46082:SF6">
    <property type="entry name" value="AAA+ ATPASE DOMAIN-CONTAINING PROTEIN-RELATED"/>
    <property type="match status" value="1"/>
</dbReference>
<dbReference type="Pfam" id="PF13374">
    <property type="entry name" value="TPR_10"/>
    <property type="match status" value="1"/>
</dbReference>
<dbReference type="AlphaFoldDB" id="A0A093XJ63"/>
<protein>
    <submittedName>
        <fullName evidence="3">Kinesin light chain</fullName>
    </submittedName>
</protein>
<dbReference type="SMART" id="SM00028">
    <property type="entry name" value="TPR"/>
    <property type="match status" value="6"/>
</dbReference>
<organism evidence="3">
    <name type="scientific">Talaromyces marneffei PM1</name>
    <dbReference type="NCBI Taxonomy" id="1077442"/>
    <lineage>
        <taxon>Eukaryota</taxon>
        <taxon>Fungi</taxon>
        <taxon>Dikarya</taxon>
        <taxon>Ascomycota</taxon>
        <taxon>Pezizomycotina</taxon>
        <taxon>Eurotiomycetes</taxon>
        <taxon>Eurotiomycetidae</taxon>
        <taxon>Eurotiales</taxon>
        <taxon>Trichocomaceae</taxon>
        <taxon>Talaromyces</taxon>
        <taxon>Talaromyces sect. Talaromyces</taxon>
    </lineage>
</organism>
<dbReference type="InterPro" id="IPR011990">
    <property type="entry name" value="TPR-like_helical_dom_sf"/>
</dbReference>
<dbReference type="PROSITE" id="PS50005">
    <property type="entry name" value="TPR"/>
    <property type="match status" value="1"/>
</dbReference>
<dbReference type="InterPro" id="IPR019734">
    <property type="entry name" value="TPR_rpt"/>
</dbReference>
<dbReference type="InterPro" id="IPR053137">
    <property type="entry name" value="NLR-like"/>
</dbReference>
<evidence type="ECO:0000256" key="1">
    <source>
        <dbReference type="PROSITE-ProRule" id="PRU00339"/>
    </source>
</evidence>
<dbReference type="Pfam" id="PF25000">
    <property type="entry name" value="DUF7779"/>
    <property type="match status" value="1"/>
</dbReference>